<dbReference type="Proteomes" id="UP000479190">
    <property type="component" value="Unassembled WGS sequence"/>
</dbReference>
<name>A0A6H5J2C5_9HYME</name>
<protein>
    <submittedName>
        <fullName evidence="1">Uncharacterized protein</fullName>
    </submittedName>
</protein>
<proteinExistence type="predicted"/>
<gene>
    <name evidence="1" type="ORF">TBRA_LOCUS15323</name>
</gene>
<dbReference type="AlphaFoldDB" id="A0A6H5J2C5"/>
<keyword evidence="2" id="KW-1185">Reference proteome</keyword>
<dbReference type="EMBL" id="CADCXV010001338">
    <property type="protein sequence ID" value="CAB0043735.1"/>
    <property type="molecule type" value="Genomic_DNA"/>
</dbReference>
<accession>A0A6H5J2C5</accession>
<reference evidence="1 2" key="1">
    <citation type="submission" date="2020-02" db="EMBL/GenBank/DDBJ databases">
        <authorList>
            <person name="Ferguson B K."/>
        </authorList>
    </citation>
    <scope>NUCLEOTIDE SEQUENCE [LARGE SCALE GENOMIC DNA]</scope>
</reference>
<evidence type="ECO:0000313" key="2">
    <source>
        <dbReference type="Proteomes" id="UP000479190"/>
    </source>
</evidence>
<sequence>MPRLSSLYSISVRLRAPVQLSVRLKKNIRLLFLGITRYTQRTYTRSSCSVPYVAIRILAAAICRYTPTV</sequence>
<evidence type="ECO:0000313" key="1">
    <source>
        <dbReference type="EMBL" id="CAB0043735.1"/>
    </source>
</evidence>
<organism evidence="1 2">
    <name type="scientific">Trichogramma brassicae</name>
    <dbReference type="NCBI Taxonomy" id="86971"/>
    <lineage>
        <taxon>Eukaryota</taxon>
        <taxon>Metazoa</taxon>
        <taxon>Ecdysozoa</taxon>
        <taxon>Arthropoda</taxon>
        <taxon>Hexapoda</taxon>
        <taxon>Insecta</taxon>
        <taxon>Pterygota</taxon>
        <taxon>Neoptera</taxon>
        <taxon>Endopterygota</taxon>
        <taxon>Hymenoptera</taxon>
        <taxon>Apocrita</taxon>
        <taxon>Proctotrupomorpha</taxon>
        <taxon>Chalcidoidea</taxon>
        <taxon>Trichogrammatidae</taxon>
        <taxon>Trichogramma</taxon>
    </lineage>
</organism>